<keyword evidence="5 6" id="KW-0472">Membrane</keyword>
<dbReference type="OrthoDB" id="21108at2"/>
<dbReference type="KEGG" id="por:APT59_02650"/>
<proteinExistence type="predicted"/>
<feature type="transmembrane region" description="Helical" evidence="6">
    <location>
        <begin position="163"/>
        <end position="182"/>
    </location>
</feature>
<sequence length="196" mass="20559">MSTQALTSLVAGNATLWLTLNVFGEQLGLPVPAYPSLLVMGAAADEAELLLALLASVAVTGVADLLWYWAGRRHGAWLLRHLPGHHVPAATRLPGLLLFAKFVPGAAALATLSAGASAMPLRRFLAYDLGGATLWIGSGLALGRLFEQHILALLAALKAYGPAPLLLAGLLGLALLGWHLLARRHSRPGPSRQYCA</sequence>
<evidence type="ECO:0000256" key="6">
    <source>
        <dbReference type="SAM" id="Phobius"/>
    </source>
</evidence>
<evidence type="ECO:0008006" key="9">
    <source>
        <dbReference type="Google" id="ProtNLM"/>
    </source>
</evidence>
<reference evidence="7 8" key="1">
    <citation type="submission" date="2016-01" db="EMBL/GenBank/DDBJ databases">
        <title>Annotation of Pseudomonas oryzihabitans USDA-ARS-USMARC-56511.</title>
        <authorList>
            <person name="Harhay G.P."/>
            <person name="Harhay D.M."/>
            <person name="Smith T.P.L."/>
            <person name="Bono J.L."/>
            <person name="Heaton M.P."/>
            <person name="Clawson M.L."/>
            <person name="Chitko-Mckown C.G."/>
            <person name="Capik S.F."/>
            <person name="DeDonder K.D."/>
            <person name="Apley M.D."/>
            <person name="Lubbers B.V."/>
            <person name="White B.J."/>
            <person name="Larson R.L."/>
        </authorList>
    </citation>
    <scope>NUCLEOTIDE SEQUENCE [LARGE SCALE GENOMIC DNA]</scope>
    <source>
        <strain evidence="7 8">USDA-ARS-USMARC-56511</strain>
    </source>
</reference>
<dbReference type="GO" id="GO:0005886">
    <property type="term" value="C:plasma membrane"/>
    <property type="evidence" value="ECO:0007669"/>
    <property type="project" value="UniProtKB-SubCell"/>
</dbReference>
<dbReference type="AlphaFoldDB" id="A0A0U4VJ24"/>
<accession>A0A0U4VJ24</accession>
<dbReference type="PANTHER" id="PTHR42709:SF6">
    <property type="entry name" value="UNDECAPRENYL PHOSPHATE TRANSPORTER A"/>
    <property type="match status" value="1"/>
</dbReference>
<feature type="transmembrane region" description="Helical" evidence="6">
    <location>
        <begin position="124"/>
        <end position="143"/>
    </location>
</feature>
<evidence type="ECO:0000256" key="3">
    <source>
        <dbReference type="ARBA" id="ARBA00022692"/>
    </source>
</evidence>
<keyword evidence="2" id="KW-1003">Cell membrane</keyword>
<feature type="transmembrane region" description="Helical" evidence="6">
    <location>
        <begin position="49"/>
        <end position="70"/>
    </location>
</feature>
<evidence type="ECO:0000256" key="5">
    <source>
        <dbReference type="ARBA" id="ARBA00023136"/>
    </source>
</evidence>
<protein>
    <recommendedName>
        <fullName evidence="9">DedA family protein</fullName>
    </recommendedName>
</protein>
<keyword evidence="4 6" id="KW-1133">Transmembrane helix</keyword>
<evidence type="ECO:0000256" key="2">
    <source>
        <dbReference type="ARBA" id="ARBA00022475"/>
    </source>
</evidence>
<dbReference type="Proteomes" id="UP000064137">
    <property type="component" value="Chromosome"/>
</dbReference>
<organism evidence="7 8">
    <name type="scientific">Pseudomonas oryzihabitans</name>
    <dbReference type="NCBI Taxonomy" id="47885"/>
    <lineage>
        <taxon>Bacteria</taxon>
        <taxon>Pseudomonadati</taxon>
        <taxon>Pseudomonadota</taxon>
        <taxon>Gammaproteobacteria</taxon>
        <taxon>Pseudomonadales</taxon>
        <taxon>Pseudomonadaceae</taxon>
        <taxon>Pseudomonas</taxon>
    </lineage>
</organism>
<comment type="subcellular location">
    <subcellularLocation>
        <location evidence="1">Cell membrane</location>
        <topology evidence="1">Multi-pass membrane protein</topology>
    </subcellularLocation>
</comment>
<dbReference type="InterPro" id="IPR051311">
    <property type="entry name" value="DedA_domain"/>
</dbReference>
<name>A0A0U4VJ24_9PSED</name>
<gene>
    <name evidence="7" type="ORF">APT59_02650</name>
</gene>
<dbReference type="PANTHER" id="PTHR42709">
    <property type="entry name" value="ALKALINE PHOSPHATASE LIKE PROTEIN"/>
    <property type="match status" value="1"/>
</dbReference>
<keyword evidence="3 6" id="KW-0812">Transmembrane</keyword>
<feature type="transmembrane region" description="Helical" evidence="6">
    <location>
        <begin position="90"/>
        <end position="112"/>
    </location>
</feature>
<evidence type="ECO:0000313" key="8">
    <source>
        <dbReference type="Proteomes" id="UP000064137"/>
    </source>
</evidence>
<evidence type="ECO:0000256" key="1">
    <source>
        <dbReference type="ARBA" id="ARBA00004651"/>
    </source>
</evidence>
<dbReference type="RefSeq" id="WP_059313423.1">
    <property type="nucleotide sequence ID" value="NZ_CP013987.1"/>
</dbReference>
<dbReference type="EMBL" id="CP013987">
    <property type="protein sequence ID" value="ALZ83147.1"/>
    <property type="molecule type" value="Genomic_DNA"/>
</dbReference>
<evidence type="ECO:0000313" key="7">
    <source>
        <dbReference type="EMBL" id="ALZ83147.1"/>
    </source>
</evidence>
<evidence type="ECO:0000256" key="4">
    <source>
        <dbReference type="ARBA" id="ARBA00022989"/>
    </source>
</evidence>